<proteinExistence type="predicted"/>
<name>A0ABV1R6T2_9HYPH</name>
<evidence type="ECO:0000256" key="1">
    <source>
        <dbReference type="SAM" id="Phobius"/>
    </source>
</evidence>
<evidence type="ECO:0000313" key="3">
    <source>
        <dbReference type="Proteomes" id="UP001432995"/>
    </source>
</evidence>
<feature type="transmembrane region" description="Helical" evidence="1">
    <location>
        <begin position="295"/>
        <end position="315"/>
    </location>
</feature>
<evidence type="ECO:0008006" key="4">
    <source>
        <dbReference type="Google" id="ProtNLM"/>
    </source>
</evidence>
<feature type="transmembrane region" description="Helical" evidence="1">
    <location>
        <begin position="419"/>
        <end position="446"/>
    </location>
</feature>
<feature type="transmembrane region" description="Helical" evidence="1">
    <location>
        <begin position="222"/>
        <end position="242"/>
    </location>
</feature>
<feature type="transmembrane region" description="Helical" evidence="1">
    <location>
        <begin position="373"/>
        <end position="398"/>
    </location>
</feature>
<keyword evidence="1" id="KW-0812">Transmembrane</keyword>
<feature type="transmembrane region" description="Helical" evidence="1">
    <location>
        <begin position="81"/>
        <end position="99"/>
    </location>
</feature>
<reference evidence="2" key="1">
    <citation type="submission" date="2024-06" db="EMBL/GenBank/DDBJ databases">
        <authorList>
            <person name="Campbell A.G."/>
        </authorList>
    </citation>
    <scope>NUCLEOTIDE SEQUENCE</scope>
    <source>
        <strain evidence="2">EM17</strain>
    </source>
</reference>
<evidence type="ECO:0000313" key="2">
    <source>
        <dbReference type="EMBL" id="MER2290537.1"/>
    </source>
</evidence>
<gene>
    <name evidence="2" type="ORF">ABS770_19940</name>
</gene>
<protein>
    <recommendedName>
        <fullName evidence="4">O-Antigen ligase</fullName>
    </recommendedName>
</protein>
<feature type="transmembrane region" description="Helical" evidence="1">
    <location>
        <begin position="254"/>
        <end position="283"/>
    </location>
</feature>
<feature type="transmembrane region" description="Helical" evidence="1">
    <location>
        <begin position="6"/>
        <end position="22"/>
    </location>
</feature>
<keyword evidence="3" id="KW-1185">Reference proteome</keyword>
<organism evidence="2 3">
    <name type="scientific">Methylobacterium brachiatum</name>
    <dbReference type="NCBI Taxonomy" id="269660"/>
    <lineage>
        <taxon>Bacteria</taxon>
        <taxon>Pseudomonadati</taxon>
        <taxon>Pseudomonadota</taxon>
        <taxon>Alphaproteobacteria</taxon>
        <taxon>Hyphomicrobiales</taxon>
        <taxon>Methylobacteriaceae</taxon>
        <taxon>Methylobacterium</taxon>
    </lineage>
</organism>
<accession>A0ABV1R6T2</accession>
<keyword evidence="1" id="KW-1133">Transmembrane helix</keyword>
<feature type="transmembrane region" description="Helical" evidence="1">
    <location>
        <begin position="137"/>
        <end position="154"/>
    </location>
</feature>
<keyword evidence="1" id="KW-0472">Membrane</keyword>
<feature type="transmembrane region" description="Helical" evidence="1">
    <location>
        <begin position="160"/>
        <end position="183"/>
    </location>
</feature>
<dbReference type="EMBL" id="JBELQD010000025">
    <property type="protein sequence ID" value="MER2290537.1"/>
    <property type="molecule type" value="Genomic_DNA"/>
</dbReference>
<comment type="caution">
    <text evidence="2">The sequence shown here is derived from an EMBL/GenBank/DDBJ whole genome shotgun (WGS) entry which is preliminary data.</text>
</comment>
<sequence>MSLEPIGIITFVIGFYCLLLGTRATTIAFIVICTLGSAAAILIGGANVQPAHLFLVFLALASLTWRKIANQALVAFRASEPGFWLLCLVIYGIFSSYLMPRLFAGETYIVPLGSTESLITVYGVAPLAPVSSNTTQSIYLIGDLACFVMIFAIASTSSGFMSVANAIIIYAGANIFFGILDLLTSMTGTQEALKFIRNAQYTFHDEESIGDLRRIIGSWPEASAFAGMTLSALGFTGTMWLYGRSPAITGTLAFLSLTFVILSTSSSGLVGSVVVLGILYLIALMRCGTHWNYRFSAAMVLVAPLAVLTIALLILSNEAASAKIAEYLNVLIFDKSNSESGMQRASWNAFAWDNFIDTWGLGVGLGTNRASSFVLAVLSNVGIPGAVFYILFMALCFLPKIKNTRTYFGDVRTAATVACVSLLSGAFIAGGTVDLGLLFYVLAALASAYPERAYLYSATTGARDGDRHAVVCGNFDEAQV</sequence>
<feature type="transmembrane region" description="Helical" evidence="1">
    <location>
        <begin position="105"/>
        <end position="125"/>
    </location>
</feature>
<dbReference type="Proteomes" id="UP001432995">
    <property type="component" value="Unassembled WGS sequence"/>
</dbReference>
<dbReference type="RefSeq" id="WP_350379938.1">
    <property type="nucleotide sequence ID" value="NZ_JBELQD010000025.1"/>
</dbReference>